<dbReference type="Gene3D" id="3.30.379.10">
    <property type="entry name" value="Chitobiase/beta-hexosaminidase domain 2-like"/>
    <property type="match status" value="1"/>
</dbReference>
<evidence type="ECO:0000256" key="4">
    <source>
        <dbReference type="ARBA" id="ARBA00022801"/>
    </source>
</evidence>
<accession>A0A6M0IIB7</accession>
<dbReference type="GO" id="GO:0004563">
    <property type="term" value="F:beta-N-acetylhexosaminidase activity"/>
    <property type="evidence" value="ECO:0007669"/>
    <property type="project" value="UniProtKB-EC"/>
</dbReference>
<comment type="similarity">
    <text evidence="2">Belongs to the glycosyl hydrolase 20 family.</text>
</comment>
<keyword evidence="13" id="KW-1185">Reference proteome</keyword>
<feature type="domain" description="F5/8 type C" evidence="9">
    <location>
        <begin position="632"/>
        <end position="742"/>
    </location>
</feature>
<protein>
    <recommendedName>
        <fullName evidence="3">beta-N-acetylhexosaminidase</fullName>
        <ecNumber evidence="3">3.2.1.52</ecNumber>
    </recommendedName>
</protein>
<evidence type="ECO:0000256" key="7">
    <source>
        <dbReference type="SAM" id="SignalP"/>
    </source>
</evidence>
<dbReference type="EMBL" id="JAAGNZ010000001">
    <property type="protein sequence ID" value="NEU68010.1"/>
    <property type="molecule type" value="Genomic_DNA"/>
</dbReference>
<keyword evidence="5" id="KW-0326">Glycosidase</keyword>
<dbReference type="Gene3D" id="3.20.20.80">
    <property type="entry name" value="Glycosidases"/>
    <property type="match status" value="1"/>
</dbReference>
<dbReference type="InterPro" id="IPR015882">
    <property type="entry name" value="HEX_bac_N"/>
</dbReference>
<name>A0A6M0IIB7_9BACT</name>
<evidence type="ECO:0000256" key="3">
    <source>
        <dbReference type="ARBA" id="ARBA00012663"/>
    </source>
</evidence>
<evidence type="ECO:0000313" key="12">
    <source>
        <dbReference type="EMBL" id="NEU68010.1"/>
    </source>
</evidence>
<feature type="domain" description="Glycoside hydrolase family 20 catalytic" evidence="8">
    <location>
        <begin position="144"/>
        <end position="506"/>
    </location>
</feature>
<feature type="domain" description="GH29D-like beta-sandwich" evidence="11">
    <location>
        <begin position="550"/>
        <end position="608"/>
    </location>
</feature>
<dbReference type="GO" id="GO:0030203">
    <property type="term" value="P:glycosaminoglycan metabolic process"/>
    <property type="evidence" value="ECO:0007669"/>
    <property type="project" value="TreeGrafter"/>
</dbReference>
<dbReference type="InterPro" id="IPR025705">
    <property type="entry name" value="Beta_hexosaminidase_sua/sub"/>
</dbReference>
<dbReference type="Pfam" id="PF02838">
    <property type="entry name" value="Glyco_hydro_20b"/>
    <property type="match status" value="1"/>
</dbReference>
<dbReference type="InterPro" id="IPR029018">
    <property type="entry name" value="Hex-like_dom2"/>
</dbReference>
<dbReference type="CDD" id="cd06563">
    <property type="entry name" value="GH20_chitobiase-like"/>
    <property type="match status" value="1"/>
</dbReference>
<feature type="signal peptide" evidence="7">
    <location>
        <begin position="1"/>
        <end position="19"/>
    </location>
</feature>
<gene>
    <name evidence="12" type="ORF">GK091_14050</name>
</gene>
<dbReference type="Pfam" id="PF13290">
    <property type="entry name" value="CHB_HEX_C_1"/>
    <property type="match status" value="1"/>
</dbReference>
<organism evidence="12 13">
    <name type="scientific">Spirosoma agri</name>
    <dbReference type="NCBI Taxonomy" id="1987381"/>
    <lineage>
        <taxon>Bacteria</taxon>
        <taxon>Pseudomonadati</taxon>
        <taxon>Bacteroidota</taxon>
        <taxon>Cytophagia</taxon>
        <taxon>Cytophagales</taxon>
        <taxon>Cytophagaceae</taxon>
        <taxon>Spirosoma</taxon>
    </lineage>
</organism>
<dbReference type="RefSeq" id="WP_164039157.1">
    <property type="nucleotide sequence ID" value="NZ_JAAGNZ010000001.1"/>
</dbReference>
<comment type="catalytic activity">
    <reaction evidence="1">
        <text>Hydrolysis of terminal non-reducing N-acetyl-D-hexosamine residues in N-acetyl-beta-D-hexosaminides.</text>
        <dbReference type="EC" id="3.2.1.52"/>
    </reaction>
</comment>
<dbReference type="InterPro" id="IPR000421">
    <property type="entry name" value="FA58C"/>
</dbReference>
<dbReference type="GO" id="GO:0005975">
    <property type="term" value="P:carbohydrate metabolic process"/>
    <property type="evidence" value="ECO:0007669"/>
    <property type="project" value="InterPro"/>
</dbReference>
<evidence type="ECO:0000259" key="11">
    <source>
        <dbReference type="Pfam" id="PF13290"/>
    </source>
</evidence>
<feature type="domain" description="Beta-hexosaminidase bacterial type N-terminal" evidence="10">
    <location>
        <begin position="21"/>
        <end position="141"/>
    </location>
</feature>
<dbReference type="Proteomes" id="UP000477386">
    <property type="component" value="Unassembled WGS sequence"/>
</dbReference>
<keyword evidence="7" id="KW-0732">Signal</keyword>
<keyword evidence="4 12" id="KW-0378">Hydrolase</keyword>
<evidence type="ECO:0000259" key="8">
    <source>
        <dbReference type="Pfam" id="PF00728"/>
    </source>
</evidence>
<dbReference type="PANTHER" id="PTHR22600:SF57">
    <property type="entry name" value="BETA-N-ACETYLHEXOSAMINIDASE"/>
    <property type="match status" value="1"/>
</dbReference>
<evidence type="ECO:0000256" key="6">
    <source>
        <dbReference type="PIRSR" id="PIRSR625705-1"/>
    </source>
</evidence>
<reference evidence="12 13" key="1">
    <citation type="submission" date="2020-02" db="EMBL/GenBank/DDBJ databases">
        <title>Draft genome sequence of two Spirosoma agri KCTC 52727 and Spirosoma terrae KCTC 52035.</title>
        <authorList>
            <person name="Rojas J."/>
            <person name="Ambika Manirajan B."/>
            <person name="Ratering S."/>
            <person name="Suarez C."/>
            <person name="Schnell S."/>
        </authorList>
    </citation>
    <scope>NUCLEOTIDE SEQUENCE [LARGE SCALE GENOMIC DNA]</scope>
    <source>
        <strain evidence="12 13">KCTC 52727</strain>
    </source>
</reference>
<comment type="caution">
    <text evidence="12">The sequence shown here is derived from an EMBL/GenBank/DDBJ whole genome shotgun (WGS) entry which is preliminary data.</text>
</comment>
<evidence type="ECO:0000259" key="10">
    <source>
        <dbReference type="Pfam" id="PF02838"/>
    </source>
</evidence>
<dbReference type="GO" id="GO:0016020">
    <property type="term" value="C:membrane"/>
    <property type="evidence" value="ECO:0007669"/>
    <property type="project" value="TreeGrafter"/>
</dbReference>
<evidence type="ECO:0000313" key="13">
    <source>
        <dbReference type="Proteomes" id="UP000477386"/>
    </source>
</evidence>
<sequence>MRVLFPFFFTLLYAGKLFAQSGLIPEPVSYQSGAGQFRLDAQVGITSGSGVSRQFVALAQAQLRASTGVTLALTKAKSAIGLTIDSLKITQPEGYRLQISPQGITVTGHDEAGLFYGIQSLTQLLSQATAGTIPACTIMDYPRFSYRGMHLDVSRHLFPIAFIKKYIDLLALYKINTFHWHLTDDQGWRIEIKRYPALQQKAAYRAETLIGHKKELSRRGNRHRFDGKRYGGYYTQAEIKDIVRYATQRHVTVIPEIEMPGHALAALSAYPGLGCLKPDGKPGGPYQAATFWGIFDDVFCAGNDSTFAFLEGVLDEVVSLFPSTYIHIGGDECPKTRWKTCANCQARIHREHLKDEDELQSYFIRRIDKYLTSKGRQVIGWDEILEGTGPDLGMSPGATVMSWRGIEGGIEAMKQKHNAIMTPESHVYFDYYQSLYPEEPLAAAGYTPLSKVYAYEPIPADLQASETKYLKGVQGTAWSEYMDSPEKAEYMIFPRVLAVAEIAWSQRQHRNYPSFLRRLRQQEPMLKRLNVHYANRFDELTDSVTVNPNGTVQLTLTTTLPNATIRYTTDGSVPVPSSSIYAKPLVVDRTSTVKAAVFLDNQQQGRVYQKALTISKSTGKPVTFSTEPMGGYRPASPLIAVNGVAGTSRYNTGEWIGSQGKDADVLIDLQTAQSISSIGTHILNYHWQRMWAPDTLQMWVSEDGKTFREVYRQTQFPINGINSVTATFPPVRARYVRIRATNKGIIPSGEYGAGGKAWLLLDEFRVD</sequence>
<dbReference type="SUPFAM" id="SSF55545">
    <property type="entry name" value="beta-N-acetylhexosaminidase-like domain"/>
    <property type="match status" value="1"/>
</dbReference>
<dbReference type="SUPFAM" id="SSF49785">
    <property type="entry name" value="Galactose-binding domain-like"/>
    <property type="match status" value="1"/>
</dbReference>
<dbReference type="Pfam" id="PF00754">
    <property type="entry name" value="F5_F8_type_C"/>
    <property type="match status" value="1"/>
</dbReference>
<feature type="active site" description="Proton donor" evidence="6">
    <location>
        <position position="332"/>
    </location>
</feature>
<dbReference type="Gene3D" id="2.60.120.260">
    <property type="entry name" value="Galactose-binding domain-like"/>
    <property type="match status" value="1"/>
</dbReference>
<dbReference type="SUPFAM" id="SSF51445">
    <property type="entry name" value="(Trans)glycosidases"/>
    <property type="match status" value="1"/>
</dbReference>
<dbReference type="PRINTS" id="PR00738">
    <property type="entry name" value="GLHYDRLASE20"/>
</dbReference>
<proteinExistence type="inferred from homology"/>
<evidence type="ECO:0000256" key="2">
    <source>
        <dbReference type="ARBA" id="ARBA00006285"/>
    </source>
</evidence>
<evidence type="ECO:0000259" key="9">
    <source>
        <dbReference type="Pfam" id="PF00754"/>
    </source>
</evidence>
<dbReference type="InterPro" id="IPR015883">
    <property type="entry name" value="Glyco_hydro_20_cat"/>
</dbReference>
<dbReference type="Pfam" id="PF00728">
    <property type="entry name" value="Glyco_hydro_20"/>
    <property type="match status" value="1"/>
</dbReference>
<feature type="chain" id="PRO_5027114727" description="beta-N-acetylhexosaminidase" evidence="7">
    <location>
        <begin position="20"/>
        <end position="767"/>
    </location>
</feature>
<dbReference type="EC" id="3.2.1.52" evidence="3"/>
<dbReference type="InterPro" id="IPR059177">
    <property type="entry name" value="GH29D-like_dom"/>
</dbReference>
<dbReference type="InterPro" id="IPR017853">
    <property type="entry name" value="GH"/>
</dbReference>
<evidence type="ECO:0000256" key="1">
    <source>
        <dbReference type="ARBA" id="ARBA00001231"/>
    </source>
</evidence>
<dbReference type="InterPro" id="IPR008979">
    <property type="entry name" value="Galactose-bd-like_sf"/>
</dbReference>
<dbReference type="AlphaFoldDB" id="A0A6M0IIB7"/>
<dbReference type="PANTHER" id="PTHR22600">
    <property type="entry name" value="BETA-HEXOSAMINIDASE"/>
    <property type="match status" value="1"/>
</dbReference>
<evidence type="ECO:0000256" key="5">
    <source>
        <dbReference type="ARBA" id="ARBA00023295"/>
    </source>
</evidence>